<dbReference type="PANTHER" id="PTHR43250:SF2">
    <property type="entry name" value="EXODEOXYRIBONUCLEASE III"/>
    <property type="match status" value="1"/>
</dbReference>
<protein>
    <submittedName>
        <fullName evidence="9">Exodeoxyribonuclease-3</fullName>
        <ecNumber evidence="9">3.1.11.2</ecNumber>
    </submittedName>
</protein>
<dbReference type="GO" id="GO:0006281">
    <property type="term" value="P:DNA repair"/>
    <property type="evidence" value="ECO:0007669"/>
    <property type="project" value="InterPro"/>
</dbReference>
<evidence type="ECO:0000256" key="3">
    <source>
        <dbReference type="ARBA" id="ARBA00022801"/>
    </source>
</evidence>
<keyword evidence="6" id="KW-0464">Manganese</keyword>
<comment type="similarity">
    <text evidence="1">Belongs to the DNA repair enzymes AP/ExoA family.</text>
</comment>
<dbReference type="Proteomes" id="UP000592181">
    <property type="component" value="Unassembled WGS sequence"/>
</dbReference>
<dbReference type="EMBL" id="JACBZX010000001">
    <property type="protein sequence ID" value="NYG36683.1"/>
    <property type="molecule type" value="Genomic_DNA"/>
</dbReference>
<sequence>MLRVATYNVNGIRAAQRRGFETWLAARDPDVLALQEVRSPVEKVPAEVFAGWHATYDPGRLAGRNGVAVLTRQPPAAVRTWSGRATAFAPGSAPVEIEAPTPTLARGLSRYADEGRYVEVDLADQPLTVASLYLPKGGLPVELQKPGRMREEPDGGARYERKMHFMSAFARHLDRVRRQARQAGRELLLLGDLNIAHQPYDVTNWRRSHQSEGFLPQERAWLDELIGPRTLIDVLRREHGEVDGPYSWWSWMGQAFEKDVGWRIDYHLATPGLARTVAQVEVDREPSREERVSDHAAVVADYAFPPAP</sequence>
<dbReference type="PANTHER" id="PTHR43250">
    <property type="entry name" value="EXODEOXYRIBONUCLEASE III"/>
    <property type="match status" value="1"/>
</dbReference>
<evidence type="ECO:0000256" key="2">
    <source>
        <dbReference type="ARBA" id="ARBA00022723"/>
    </source>
</evidence>
<feature type="active site" description="Proton donor/acceptor" evidence="5">
    <location>
        <position position="192"/>
    </location>
</feature>
<feature type="domain" description="Endonuclease/exonuclease/phosphatase" evidence="8">
    <location>
        <begin position="5"/>
        <end position="295"/>
    </location>
</feature>
<feature type="binding site" evidence="6">
    <location>
        <position position="294"/>
    </location>
    <ligand>
        <name>Mg(2+)</name>
        <dbReference type="ChEBI" id="CHEBI:18420"/>
        <label>1</label>
    </ligand>
</feature>
<evidence type="ECO:0000313" key="9">
    <source>
        <dbReference type="EMBL" id="NYG36683.1"/>
    </source>
</evidence>
<dbReference type="InterPro" id="IPR036691">
    <property type="entry name" value="Endo/exonu/phosph_ase_sf"/>
</dbReference>
<keyword evidence="4 6" id="KW-0460">Magnesium</keyword>
<feature type="site" description="Interaction with DNA substrate" evidence="7">
    <location>
        <position position="295"/>
    </location>
</feature>
<name>A0A852X7C6_9MICO</name>
<feature type="binding site" evidence="6">
    <location>
        <position position="194"/>
    </location>
    <ligand>
        <name>Mg(2+)</name>
        <dbReference type="ChEBI" id="CHEBI:18420"/>
        <label>1</label>
    </ligand>
</feature>
<dbReference type="InterPro" id="IPR005135">
    <property type="entry name" value="Endo/exonuclease/phosphatase"/>
</dbReference>
<feature type="binding site" evidence="6">
    <location>
        <position position="192"/>
    </location>
    <ligand>
        <name>Mg(2+)</name>
        <dbReference type="ChEBI" id="CHEBI:18420"/>
        <label>1</label>
    </ligand>
</feature>
<feature type="site" description="Transition state stabilizer" evidence="7">
    <location>
        <position position="194"/>
    </location>
</feature>
<evidence type="ECO:0000313" key="10">
    <source>
        <dbReference type="Proteomes" id="UP000592181"/>
    </source>
</evidence>
<dbReference type="NCBIfam" id="TIGR00633">
    <property type="entry name" value="xth"/>
    <property type="match status" value="1"/>
</dbReference>
<keyword evidence="10" id="KW-1185">Reference proteome</keyword>
<dbReference type="GO" id="GO:0008311">
    <property type="term" value="F:double-stranded DNA 3'-5' DNA exonuclease activity"/>
    <property type="evidence" value="ECO:0007669"/>
    <property type="project" value="UniProtKB-EC"/>
</dbReference>
<feature type="binding site" evidence="6">
    <location>
        <position position="295"/>
    </location>
    <ligand>
        <name>Mg(2+)</name>
        <dbReference type="ChEBI" id="CHEBI:18420"/>
        <label>1</label>
    </ligand>
</feature>
<dbReference type="InterPro" id="IPR037493">
    <property type="entry name" value="ExoIII-like"/>
</dbReference>
<comment type="caution">
    <text evidence="9">The sequence shown here is derived from an EMBL/GenBank/DDBJ whole genome shotgun (WGS) entry which is preliminary data.</text>
</comment>
<dbReference type="RefSeq" id="WP_343036984.1">
    <property type="nucleotide sequence ID" value="NZ_JACBZX010000001.1"/>
</dbReference>
<dbReference type="SUPFAM" id="SSF56219">
    <property type="entry name" value="DNase I-like"/>
    <property type="match status" value="1"/>
</dbReference>
<feature type="binding site" evidence="6">
    <location>
        <position position="36"/>
    </location>
    <ligand>
        <name>Mg(2+)</name>
        <dbReference type="ChEBI" id="CHEBI:18420"/>
        <label>1</label>
    </ligand>
</feature>
<evidence type="ECO:0000259" key="8">
    <source>
        <dbReference type="Pfam" id="PF03372"/>
    </source>
</evidence>
<dbReference type="Pfam" id="PF03372">
    <property type="entry name" value="Exo_endo_phos"/>
    <property type="match status" value="1"/>
</dbReference>
<dbReference type="Gene3D" id="3.60.10.10">
    <property type="entry name" value="Endonuclease/exonuclease/phosphatase"/>
    <property type="match status" value="1"/>
</dbReference>
<dbReference type="InterPro" id="IPR004808">
    <property type="entry name" value="AP_endonuc_1"/>
</dbReference>
<evidence type="ECO:0000256" key="1">
    <source>
        <dbReference type="ARBA" id="ARBA00007092"/>
    </source>
</evidence>
<evidence type="ECO:0000256" key="6">
    <source>
        <dbReference type="PIRSR" id="PIRSR604808-2"/>
    </source>
</evidence>
<keyword evidence="3 9" id="KW-0378">Hydrolase</keyword>
<feature type="active site" description="Proton acceptor" evidence="5">
    <location>
        <position position="295"/>
    </location>
</feature>
<feature type="active site" evidence="5">
    <location>
        <position position="133"/>
    </location>
</feature>
<evidence type="ECO:0000256" key="7">
    <source>
        <dbReference type="PIRSR" id="PIRSR604808-3"/>
    </source>
</evidence>
<keyword evidence="2 6" id="KW-0479">Metal-binding</keyword>
<dbReference type="GO" id="GO:0046872">
    <property type="term" value="F:metal ion binding"/>
    <property type="evidence" value="ECO:0007669"/>
    <property type="project" value="UniProtKB-KW"/>
</dbReference>
<evidence type="ECO:0000256" key="5">
    <source>
        <dbReference type="PIRSR" id="PIRSR604808-1"/>
    </source>
</evidence>
<dbReference type="AlphaFoldDB" id="A0A852X7C6"/>
<reference evidence="9 10" key="1">
    <citation type="submission" date="2020-07" db="EMBL/GenBank/DDBJ databases">
        <title>Sequencing the genomes of 1000 actinobacteria strains.</title>
        <authorList>
            <person name="Klenk H.-P."/>
        </authorList>
    </citation>
    <scope>NUCLEOTIDE SEQUENCE [LARGE SCALE GENOMIC DNA]</scope>
    <source>
        <strain evidence="9 10">DSM 24723</strain>
    </source>
</reference>
<organism evidence="9 10">
    <name type="scientific">Janibacter alkaliphilus</name>
    <dbReference type="NCBI Taxonomy" id="1069963"/>
    <lineage>
        <taxon>Bacteria</taxon>
        <taxon>Bacillati</taxon>
        <taxon>Actinomycetota</taxon>
        <taxon>Actinomycetes</taxon>
        <taxon>Micrococcales</taxon>
        <taxon>Intrasporangiaceae</taxon>
        <taxon>Janibacter</taxon>
    </lineage>
</organism>
<dbReference type="PROSITE" id="PS51435">
    <property type="entry name" value="AP_NUCLEASE_F1_4"/>
    <property type="match status" value="1"/>
</dbReference>
<comment type="cofactor">
    <cofactor evidence="6">
        <name>Mg(2+)</name>
        <dbReference type="ChEBI" id="CHEBI:18420"/>
    </cofactor>
    <cofactor evidence="6">
        <name>Mn(2+)</name>
        <dbReference type="ChEBI" id="CHEBI:29035"/>
    </cofactor>
    <text evidence="6">Probably binds two magnesium or manganese ions per subunit.</text>
</comment>
<gene>
    <name evidence="9" type="ORF">BJY28_001152</name>
</gene>
<accession>A0A852X7C6</accession>
<dbReference type="EC" id="3.1.11.2" evidence="9"/>
<feature type="site" description="Important for catalytic activity" evidence="7">
    <location>
        <position position="265"/>
    </location>
</feature>
<evidence type="ECO:0000256" key="4">
    <source>
        <dbReference type="ARBA" id="ARBA00022842"/>
    </source>
</evidence>
<proteinExistence type="inferred from homology"/>
<feature type="binding site" evidence="6">
    <location>
        <position position="8"/>
    </location>
    <ligand>
        <name>Mg(2+)</name>
        <dbReference type="ChEBI" id="CHEBI:18420"/>
        <label>1</label>
    </ligand>
</feature>